<dbReference type="InterPro" id="IPR051531">
    <property type="entry name" value="N-acetyltransferase"/>
</dbReference>
<dbReference type="GO" id="GO:0016747">
    <property type="term" value="F:acyltransferase activity, transferring groups other than amino-acyl groups"/>
    <property type="evidence" value="ECO:0007669"/>
    <property type="project" value="InterPro"/>
</dbReference>
<keyword evidence="3" id="KW-1185">Reference proteome</keyword>
<dbReference type="Pfam" id="PF13302">
    <property type="entry name" value="Acetyltransf_3"/>
    <property type="match status" value="1"/>
</dbReference>
<evidence type="ECO:0000313" key="2">
    <source>
        <dbReference type="EMBL" id="SFD49172.1"/>
    </source>
</evidence>
<gene>
    <name evidence="2" type="ORF">SAMN02745724_04670</name>
</gene>
<dbReference type="InterPro" id="IPR000182">
    <property type="entry name" value="GNAT_dom"/>
</dbReference>
<proteinExistence type="predicted"/>
<dbReference type="STRING" id="1123010.SAMN02745724_04670"/>
<dbReference type="PROSITE" id="PS51186">
    <property type="entry name" value="GNAT"/>
    <property type="match status" value="1"/>
</dbReference>
<dbReference type="Gene3D" id="3.40.630.30">
    <property type="match status" value="1"/>
</dbReference>
<organism evidence="2 3">
    <name type="scientific">Pseudoalteromonas denitrificans DSM 6059</name>
    <dbReference type="NCBI Taxonomy" id="1123010"/>
    <lineage>
        <taxon>Bacteria</taxon>
        <taxon>Pseudomonadati</taxon>
        <taxon>Pseudomonadota</taxon>
        <taxon>Gammaproteobacteria</taxon>
        <taxon>Alteromonadales</taxon>
        <taxon>Pseudoalteromonadaceae</taxon>
        <taxon>Pseudoalteromonas</taxon>
    </lineage>
</organism>
<dbReference type="PANTHER" id="PTHR43792">
    <property type="entry name" value="GNAT FAMILY, PUTATIVE (AFU_ORTHOLOGUE AFUA_3G00765)-RELATED-RELATED"/>
    <property type="match status" value="1"/>
</dbReference>
<reference evidence="2 3" key="1">
    <citation type="submission" date="2016-10" db="EMBL/GenBank/DDBJ databases">
        <authorList>
            <person name="de Groot N.N."/>
        </authorList>
    </citation>
    <scope>NUCLEOTIDE SEQUENCE [LARGE SCALE GENOMIC DNA]</scope>
    <source>
        <strain evidence="2 3">DSM 6059</strain>
    </source>
</reference>
<dbReference type="AlphaFoldDB" id="A0A1I1SS79"/>
<accession>A0A1I1SS79</accession>
<sequence length="180" mass="20867">MHINNSERLQFELMTEKDVHLFFELDQNPEVMRFINNGKMTSMEDVINIYIPRMKSYVNEQKGWGQWKVTITNTQEFIGWVLVRPVDFFSDDPEFDNLELGWRFKQSAWGKGYATEAAKSIMDAVSNNNDINKISAIALEGNLGSINIMTKLGMKYIKTYIHKDPLGDVEAVYFEKVLPE</sequence>
<keyword evidence="2" id="KW-0808">Transferase</keyword>
<dbReference type="OrthoDB" id="9801656at2"/>
<dbReference type="InterPro" id="IPR016181">
    <property type="entry name" value="Acyl_CoA_acyltransferase"/>
</dbReference>
<dbReference type="EMBL" id="FOLO01000062">
    <property type="protein sequence ID" value="SFD49172.1"/>
    <property type="molecule type" value="Genomic_DNA"/>
</dbReference>
<dbReference type="Proteomes" id="UP000198862">
    <property type="component" value="Unassembled WGS sequence"/>
</dbReference>
<evidence type="ECO:0000259" key="1">
    <source>
        <dbReference type="PROSITE" id="PS51186"/>
    </source>
</evidence>
<dbReference type="RefSeq" id="WP_091990469.1">
    <property type="nucleotide sequence ID" value="NZ_FOLO01000062.1"/>
</dbReference>
<dbReference type="SUPFAM" id="SSF55729">
    <property type="entry name" value="Acyl-CoA N-acyltransferases (Nat)"/>
    <property type="match status" value="1"/>
</dbReference>
<evidence type="ECO:0000313" key="3">
    <source>
        <dbReference type="Proteomes" id="UP000198862"/>
    </source>
</evidence>
<name>A0A1I1SS79_9GAMM</name>
<dbReference type="PANTHER" id="PTHR43792:SF1">
    <property type="entry name" value="N-ACETYLTRANSFERASE DOMAIN-CONTAINING PROTEIN"/>
    <property type="match status" value="1"/>
</dbReference>
<protein>
    <submittedName>
        <fullName evidence="2">Protein N-acetyltransferase, RimJ/RimL family</fullName>
    </submittedName>
</protein>
<feature type="domain" description="N-acetyltransferase" evidence="1">
    <location>
        <begin position="9"/>
        <end position="179"/>
    </location>
</feature>